<dbReference type="Gene3D" id="2.160.20.10">
    <property type="entry name" value="Single-stranded right-handed beta-helix, Pectin lyase-like"/>
    <property type="match status" value="2"/>
</dbReference>
<dbReference type="SUPFAM" id="SSF51126">
    <property type="entry name" value="Pectin lyase-like"/>
    <property type="match status" value="1"/>
</dbReference>
<organism evidence="3 4">
    <name type="scientific">Rhodopirellula halodulae</name>
    <dbReference type="NCBI Taxonomy" id="2894198"/>
    <lineage>
        <taxon>Bacteria</taxon>
        <taxon>Pseudomonadati</taxon>
        <taxon>Planctomycetota</taxon>
        <taxon>Planctomycetia</taxon>
        <taxon>Pirellulales</taxon>
        <taxon>Pirellulaceae</taxon>
        <taxon>Rhodopirellula</taxon>
    </lineage>
</organism>
<accession>A0ABS8NJU5</accession>
<evidence type="ECO:0000256" key="1">
    <source>
        <dbReference type="SAM" id="SignalP"/>
    </source>
</evidence>
<feature type="signal peptide" evidence="1">
    <location>
        <begin position="1"/>
        <end position="22"/>
    </location>
</feature>
<sequence length="783" mass="86295">MPAQTLSRSLLLACVFGLCAFADDVFEVGVAHQVRAAEIYLSPDGDDRNSGTADAPMKTLAAVADAVLASQPGPGKEPITVWISRGRYSTTETVAFDQRFAGTPENPITLRAVDGELPVFDSGLNLPLADAKVVDAPEMMERIPAAKSQRVYALPISNERFRNALRPDSASCSVDGHFMTRARFPNVGFAYIDKILSEGAVYAAGRTPGSRPKWSLDNPIGGRFTVREKDVSAWTREMQNGGHAKVTGYLAYDWYRQSHPVASVNDSVVQLANDSRYGVRNVAKVPRRFIISNLLCELDSPGEFYFDPKQSVLYFIPGAELTADSILSVDGGPGPLRFDGASNVLVEGILVEGVGKGVASIEIASGNNVVLAGCTIRNSSRPGVVITGGKRCGLRSCDIYDVVNHLTLSGGDLKTLEPANNFAINCHFTQVNASDYYGAVRLRGVGNVFRHNLLHNAPGQLMTFGDCDHLIERNEFFNIGFEEGDGGAIYSGAAMWSWGNVIRHNFIHHLMCIPQLHPRGGIYPDDLDQGETIEENVFYKAAHRAVLLNGGAGHRVNRNLFLEGYIGIYNTQTAAKKLYEQMPKFKSGELKRGDKADYLYRVEQAIGPDGWNQEPWASRFPLFRQIMNQGKMRYYPIHCEFTGNRFANNFRNIEYRVASGDQGVKDVGEVPFIHTDDNRDIGMNLFRDPSSLDFRYVEGAHTARLPNVPFEKIGLIRDPDHRPHVPEKVAYRTAVRKHFAGRASYDPQAIFDPDTINESTYFNTGQLLTNLGGLIHPPPSESP</sequence>
<dbReference type="PANTHER" id="PTHR36453:SF1">
    <property type="entry name" value="RIGHT HANDED BETA HELIX DOMAIN-CONTAINING PROTEIN"/>
    <property type="match status" value="1"/>
</dbReference>
<dbReference type="InterPro" id="IPR012334">
    <property type="entry name" value="Pectin_lyas_fold"/>
</dbReference>
<name>A0ABS8NJU5_9BACT</name>
<reference evidence="3" key="1">
    <citation type="submission" date="2021-11" db="EMBL/GenBank/DDBJ databases">
        <title>Genome sequence.</title>
        <authorList>
            <person name="Sun Q."/>
        </authorList>
    </citation>
    <scope>NUCLEOTIDE SEQUENCE</scope>
    <source>
        <strain evidence="3">JC740</strain>
    </source>
</reference>
<feature type="domain" description="Right handed beta helix" evidence="2">
    <location>
        <begin position="339"/>
        <end position="505"/>
    </location>
</feature>
<dbReference type="PANTHER" id="PTHR36453">
    <property type="entry name" value="SECRETED PROTEIN-RELATED"/>
    <property type="match status" value="1"/>
</dbReference>
<dbReference type="SMART" id="SM00710">
    <property type="entry name" value="PbH1"/>
    <property type="match status" value="3"/>
</dbReference>
<dbReference type="InterPro" id="IPR006626">
    <property type="entry name" value="PbH1"/>
</dbReference>
<dbReference type="Proteomes" id="UP001430306">
    <property type="component" value="Unassembled WGS sequence"/>
</dbReference>
<feature type="chain" id="PRO_5046938567" evidence="1">
    <location>
        <begin position="23"/>
        <end position="783"/>
    </location>
</feature>
<gene>
    <name evidence="3" type="ORF">LOC71_16300</name>
</gene>
<comment type="caution">
    <text evidence="3">The sequence shown here is derived from an EMBL/GenBank/DDBJ whole genome shotgun (WGS) entry which is preliminary data.</text>
</comment>
<keyword evidence="4" id="KW-1185">Reference proteome</keyword>
<keyword evidence="1" id="KW-0732">Signal</keyword>
<dbReference type="EMBL" id="JAJKFW010000025">
    <property type="protein sequence ID" value="MCC9643848.1"/>
    <property type="molecule type" value="Genomic_DNA"/>
</dbReference>
<evidence type="ECO:0000313" key="3">
    <source>
        <dbReference type="EMBL" id="MCC9643848.1"/>
    </source>
</evidence>
<evidence type="ECO:0000313" key="4">
    <source>
        <dbReference type="Proteomes" id="UP001430306"/>
    </source>
</evidence>
<evidence type="ECO:0000259" key="2">
    <source>
        <dbReference type="Pfam" id="PF13229"/>
    </source>
</evidence>
<dbReference type="InterPro" id="IPR039448">
    <property type="entry name" value="Beta_helix"/>
</dbReference>
<proteinExistence type="predicted"/>
<protein>
    <submittedName>
        <fullName evidence="3">Right-handed parallel beta-helix repeat-containing protein</fullName>
    </submittedName>
</protein>
<dbReference type="InterPro" id="IPR011050">
    <property type="entry name" value="Pectin_lyase_fold/virulence"/>
</dbReference>
<dbReference type="Pfam" id="PF13229">
    <property type="entry name" value="Beta_helix"/>
    <property type="match status" value="1"/>
</dbReference>
<dbReference type="RefSeq" id="WP_230274801.1">
    <property type="nucleotide sequence ID" value="NZ_JAJKFW010000025.1"/>
</dbReference>